<comment type="similarity">
    <text evidence="2">Belongs to the bacterial solute-binding protein 1 family.</text>
</comment>
<evidence type="ECO:0000256" key="3">
    <source>
        <dbReference type="SAM" id="SignalP"/>
    </source>
</evidence>
<feature type="chain" id="PRO_5024340069" evidence="3">
    <location>
        <begin position="43"/>
        <end position="441"/>
    </location>
</feature>
<organism evidence="4 5">
    <name type="scientific">Lichenicoccus roseus</name>
    <dbReference type="NCBI Taxonomy" id="2683649"/>
    <lineage>
        <taxon>Bacteria</taxon>
        <taxon>Pseudomonadati</taxon>
        <taxon>Pseudomonadota</taxon>
        <taxon>Alphaproteobacteria</taxon>
        <taxon>Acetobacterales</taxon>
        <taxon>Acetobacteraceae</taxon>
        <taxon>Lichenicoccus</taxon>
    </lineage>
</organism>
<dbReference type="InterPro" id="IPR006059">
    <property type="entry name" value="SBP"/>
</dbReference>
<dbReference type="PROSITE" id="PS51318">
    <property type="entry name" value="TAT"/>
    <property type="match status" value="1"/>
</dbReference>
<name>A0A5R9J7H6_9PROT</name>
<evidence type="ECO:0000256" key="2">
    <source>
        <dbReference type="ARBA" id="ARBA00008520"/>
    </source>
</evidence>
<evidence type="ECO:0000313" key="4">
    <source>
        <dbReference type="EMBL" id="TLU73522.1"/>
    </source>
</evidence>
<accession>A0A5R9J7H6</accession>
<keyword evidence="5" id="KW-1185">Reference proteome</keyword>
<evidence type="ECO:0000256" key="1">
    <source>
        <dbReference type="ARBA" id="ARBA00004418"/>
    </source>
</evidence>
<dbReference type="PANTHER" id="PTHR43649:SF12">
    <property type="entry name" value="DIACETYLCHITOBIOSE BINDING PROTEIN DASA"/>
    <property type="match status" value="1"/>
</dbReference>
<dbReference type="EMBL" id="VCDI01000002">
    <property type="protein sequence ID" value="TLU73522.1"/>
    <property type="molecule type" value="Genomic_DNA"/>
</dbReference>
<dbReference type="SUPFAM" id="SSF53850">
    <property type="entry name" value="Periplasmic binding protein-like II"/>
    <property type="match status" value="1"/>
</dbReference>
<gene>
    <name evidence="4" type="ORF">FE263_09110</name>
</gene>
<dbReference type="InterPro" id="IPR006311">
    <property type="entry name" value="TAT_signal"/>
</dbReference>
<protein>
    <submittedName>
        <fullName evidence="4">Extracellular solute-binding protein</fullName>
    </submittedName>
</protein>
<proteinExistence type="inferred from homology"/>
<comment type="subcellular location">
    <subcellularLocation>
        <location evidence="1">Periplasm</location>
    </subcellularLocation>
</comment>
<dbReference type="Pfam" id="PF01547">
    <property type="entry name" value="SBP_bac_1"/>
    <property type="match status" value="1"/>
</dbReference>
<dbReference type="GO" id="GO:0042597">
    <property type="term" value="C:periplasmic space"/>
    <property type="evidence" value="ECO:0007669"/>
    <property type="project" value="UniProtKB-SubCell"/>
</dbReference>
<dbReference type="PANTHER" id="PTHR43649">
    <property type="entry name" value="ARABINOSE-BINDING PROTEIN-RELATED"/>
    <property type="match status" value="1"/>
</dbReference>
<dbReference type="AlphaFoldDB" id="A0A5R9J7H6"/>
<dbReference type="Proteomes" id="UP000305654">
    <property type="component" value="Unassembled WGS sequence"/>
</dbReference>
<dbReference type="OrthoDB" id="9762335at2"/>
<sequence length="441" mass="47591">MSESKAPNTITRRQAGAAMLSAGAAMLSAGALVAAGAPSARAADPVTLKFWVAWDPALPDSKIAQAKIAQYEAAHPGVTIELQNMSFEAMHDKLVTAIAGGQGPDISWGLAEWLGELDRMGALADLTDAVDGWPDKAAIYPNVWTGLAVNGRIKAVPHYLGIRALLSHQALLAKAGITAPPQSWPELLDQAATIRAKTGKYAFAVANDTVRAPQEFFMLLVQNDAPLAELVPGSGPARYRNNWDRDPAQLRRGTEVMALYRDLLARGAIAPNSTSWGWEEEDNNFALGQYAMVMDGSWMHLHESQYPDSMRDVQITPPPGLRNRRTYFEINPFYVYKASAHLQQATDFAHFLITRDYQAAARPADSPRTDVVGTGKWGTSFSSLAASGVPFPPVALGQITRAMQDAIGRVLLRQEEPQAVAARFGKAVNHALRQSGELAAG</sequence>
<reference evidence="4 5" key="1">
    <citation type="submission" date="2019-05" db="EMBL/GenBank/DDBJ databases">
        <authorList>
            <person name="Pankratov T."/>
            <person name="Grouzdev D."/>
        </authorList>
    </citation>
    <scope>NUCLEOTIDE SEQUENCE [LARGE SCALE GENOMIC DNA]</scope>
    <source>
        <strain evidence="4 5">KEBCLARHB70R</strain>
    </source>
</reference>
<keyword evidence="3" id="KW-0732">Signal</keyword>
<dbReference type="Gene3D" id="3.40.190.10">
    <property type="entry name" value="Periplasmic binding protein-like II"/>
    <property type="match status" value="1"/>
</dbReference>
<feature type="signal peptide" evidence="3">
    <location>
        <begin position="1"/>
        <end position="42"/>
    </location>
</feature>
<dbReference type="RefSeq" id="WP_138325602.1">
    <property type="nucleotide sequence ID" value="NZ_VCDI01000002.1"/>
</dbReference>
<evidence type="ECO:0000313" key="5">
    <source>
        <dbReference type="Proteomes" id="UP000305654"/>
    </source>
</evidence>
<comment type="caution">
    <text evidence="4">The sequence shown here is derived from an EMBL/GenBank/DDBJ whole genome shotgun (WGS) entry which is preliminary data.</text>
</comment>
<dbReference type="InterPro" id="IPR050490">
    <property type="entry name" value="Bact_solute-bd_prot1"/>
</dbReference>